<feature type="repeat" description="PPR" evidence="4">
    <location>
        <begin position="356"/>
        <end position="390"/>
    </location>
</feature>
<evidence type="ECO:0000313" key="8">
    <source>
        <dbReference type="Proteomes" id="UP001604277"/>
    </source>
</evidence>
<dbReference type="PROSITE" id="PS50891">
    <property type="entry name" value="LOB"/>
    <property type="match status" value="1"/>
</dbReference>
<organism evidence="7 8">
    <name type="scientific">Forsythia ovata</name>
    <dbReference type="NCBI Taxonomy" id="205694"/>
    <lineage>
        <taxon>Eukaryota</taxon>
        <taxon>Viridiplantae</taxon>
        <taxon>Streptophyta</taxon>
        <taxon>Embryophyta</taxon>
        <taxon>Tracheophyta</taxon>
        <taxon>Spermatophyta</taxon>
        <taxon>Magnoliopsida</taxon>
        <taxon>eudicotyledons</taxon>
        <taxon>Gunneridae</taxon>
        <taxon>Pentapetalae</taxon>
        <taxon>asterids</taxon>
        <taxon>lamiids</taxon>
        <taxon>Lamiales</taxon>
        <taxon>Oleaceae</taxon>
        <taxon>Forsythieae</taxon>
        <taxon>Forsythia</taxon>
    </lineage>
</organism>
<evidence type="ECO:0000256" key="4">
    <source>
        <dbReference type="PROSITE-ProRule" id="PRU00708"/>
    </source>
</evidence>
<sequence length="945" mass="106783">MRLRVDWWTLVNGQPAIQNHRRTVSMSRKLEHLVELVSGVKFTSSDALNQSKFKDKKMTTPKVPPLLNSTELISTIINLLKSTVKRNQNSPFHDTLAPFIPSLTPPIIHSILSSPSLHHFPSILMSFLTWVHSHTPHSPLLPLPLPPLLSILSSLLSHRKFNDARRILQTHIASDHPHHHLHRHLLHPSPTLPSPSKALLDTSISAYCHSGWPHLAAQIFKKMKRHGRQYKLKEAVELLKNMESKFECKPDKVSYNTLLVALCRKGRLHDVRDLLFDMKEKGVSPNRCTYNILVHGYCKMGWLKDAAKVIELMTQQNILPDTWTYNMLIDGFCNQGRIDEACKLRDEMQGLKLLPDVVTYNTLINGYFDMKKSYVAFKLVEEMTEKGVKPNDVTHNILIKWYCKEGRMDEASETFRRMEKSGFSPDCVTFNTLISGFCKAGNFSEAFMMMNLMGGKGLVMDTVTLNTALHNLCQERKVNDAYSLLNIAHKRGYIVDDVSYGTLIVGYCKEENLDRAVRLWDEMKEKEIIPGISTYNSIILGLCKSSKTDQAITKLNELLESGLVPDETTYNTIIHGLCCEGNVEKAFQFHNKMVEKSFKPNVYTFNILLHGLCKEGMLEKAIKLFNTLNSKGKEIDAVTYNTLIMALCKDGRLEDALSLVAEMKEKKLGPDNYTYNAIVGAFKDAGRTKEAEESMLKMFEGDKLSQQPMLMDEGQDVVAGEPSDESDSSFIVHSEQINELCAEGRYKDAMHIFGELKQKGITVNKSTYIILMNGLIKRKKNWETAASAATTSSLPPQVVISPCAACKILRRRCVEKCTLAPYFPPTEPLKFTVAHRVFGASNIIKLLQGVPESQRADAVDSMVYEANARMRDPVYGCAGAICQLQKQIIELQTELAKAEAQILNMKSQKMINFAETLQYQESIIQQQPFDNSSSFFFDADNSHLQ</sequence>
<comment type="similarity">
    <text evidence="2">Belongs to the PPR family. P subfamily.</text>
</comment>
<dbReference type="PANTHER" id="PTHR46128:SF211">
    <property type="entry name" value="PENTACOTRIPEPTIDE-REPEAT REGION OF PRORP DOMAIN-CONTAINING PROTEIN"/>
    <property type="match status" value="1"/>
</dbReference>
<dbReference type="InterPro" id="IPR050872">
    <property type="entry name" value="PPR_P_subfamily"/>
</dbReference>
<feature type="repeat" description="PPR" evidence="4">
    <location>
        <begin position="496"/>
        <end position="530"/>
    </location>
</feature>
<evidence type="ECO:0000313" key="7">
    <source>
        <dbReference type="EMBL" id="KAL2555385.1"/>
    </source>
</evidence>
<feature type="repeat" description="PPR" evidence="4">
    <location>
        <begin position="636"/>
        <end position="670"/>
    </location>
</feature>
<dbReference type="Pfam" id="PF13041">
    <property type="entry name" value="PPR_2"/>
    <property type="match status" value="6"/>
</dbReference>
<feature type="repeat" description="PPR" evidence="4">
    <location>
        <begin position="391"/>
        <end position="425"/>
    </location>
</feature>
<dbReference type="EMBL" id="JBFOLJ010000001">
    <property type="protein sequence ID" value="KAL2555385.1"/>
    <property type="molecule type" value="Genomic_DNA"/>
</dbReference>
<comment type="caution">
    <text evidence="7">The sequence shown here is derived from an EMBL/GenBank/DDBJ whole genome shotgun (WGS) entry which is preliminary data.</text>
</comment>
<protein>
    <submittedName>
        <fullName evidence="7">Pentatricopeptide repeat-containing protein</fullName>
    </submittedName>
</protein>
<accession>A0ABD1X118</accession>
<dbReference type="InterPro" id="IPR002885">
    <property type="entry name" value="PPR_rpt"/>
</dbReference>
<evidence type="ECO:0000259" key="6">
    <source>
        <dbReference type="PROSITE" id="PS50891"/>
    </source>
</evidence>
<feature type="repeat" description="PPR" evidence="4">
    <location>
        <begin position="251"/>
        <end position="285"/>
    </location>
</feature>
<gene>
    <name evidence="7" type="ORF">Fot_00124</name>
</gene>
<dbReference type="NCBIfam" id="TIGR00756">
    <property type="entry name" value="PPR"/>
    <property type="match status" value="11"/>
</dbReference>
<keyword evidence="3" id="KW-0677">Repeat</keyword>
<dbReference type="PROSITE" id="PS51375">
    <property type="entry name" value="PPR"/>
    <property type="match status" value="11"/>
</dbReference>
<dbReference type="Pfam" id="PF01535">
    <property type="entry name" value="PPR"/>
    <property type="match status" value="1"/>
</dbReference>
<dbReference type="AlphaFoldDB" id="A0ABD1X118"/>
<feature type="repeat" description="PPR" evidence="4">
    <location>
        <begin position="601"/>
        <end position="635"/>
    </location>
</feature>
<dbReference type="InterPro" id="IPR011990">
    <property type="entry name" value="TPR-like_helical_dom_sf"/>
</dbReference>
<evidence type="ECO:0000256" key="1">
    <source>
        <dbReference type="ARBA" id="ARBA00005474"/>
    </source>
</evidence>
<dbReference type="Pfam" id="PF03195">
    <property type="entry name" value="LOB"/>
    <property type="match status" value="1"/>
</dbReference>
<feature type="repeat" description="PPR" evidence="4">
    <location>
        <begin position="426"/>
        <end position="460"/>
    </location>
</feature>
<keyword evidence="8" id="KW-1185">Reference proteome</keyword>
<dbReference type="Pfam" id="PF12854">
    <property type="entry name" value="PPR_1"/>
    <property type="match status" value="2"/>
</dbReference>
<feature type="domain" description="LOB" evidence="6">
    <location>
        <begin position="801"/>
        <end position="902"/>
    </location>
</feature>
<feature type="repeat" description="PPR" evidence="4">
    <location>
        <begin position="531"/>
        <end position="565"/>
    </location>
</feature>
<dbReference type="InterPro" id="IPR004883">
    <property type="entry name" value="LOB"/>
</dbReference>
<dbReference type="Proteomes" id="UP001604277">
    <property type="component" value="Unassembled WGS sequence"/>
</dbReference>
<keyword evidence="5" id="KW-0175">Coiled coil</keyword>
<dbReference type="PANTHER" id="PTHR46128">
    <property type="entry name" value="MITOCHONDRIAL GROUP I INTRON SPLICING FACTOR CCM1"/>
    <property type="match status" value="1"/>
</dbReference>
<evidence type="ECO:0000256" key="2">
    <source>
        <dbReference type="ARBA" id="ARBA00007626"/>
    </source>
</evidence>
<proteinExistence type="inferred from homology"/>
<name>A0ABD1X118_9LAMI</name>
<feature type="coiled-coil region" evidence="5">
    <location>
        <begin position="881"/>
        <end position="908"/>
    </location>
</feature>
<reference evidence="8" key="1">
    <citation type="submission" date="2024-07" db="EMBL/GenBank/DDBJ databases">
        <title>Two chromosome-level genome assemblies of Korean endemic species Abeliophyllum distichum and Forsythia ovata (Oleaceae).</title>
        <authorList>
            <person name="Jang H."/>
        </authorList>
    </citation>
    <scope>NUCLEOTIDE SEQUENCE [LARGE SCALE GENOMIC DNA]</scope>
</reference>
<dbReference type="Gene3D" id="1.25.40.10">
    <property type="entry name" value="Tetratricopeptide repeat domain"/>
    <property type="match status" value="6"/>
</dbReference>
<feature type="repeat" description="PPR" evidence="4">
    <location>
        <begin position="286"/>
        <end position="320"/>
    </location>
</feature>
<dbReference type="SUPFAM" id="SSF81901">
    <property type="entry name" value="HCP-like"/>
    <property type="match status" value="1"/>
</dbReference>
<comment type="similarity">
    <text evidence="1">Belongs to the LOB domain-containing protein family.</text>
</comment>
<feature type="repeat" description="PPR" evidence="4">
    <location>
        <begin position="321"/>
        <end position="355"/>
    </location>
</feature>
<evidence type="ECO:0000256" key="3">
    <source>
        <dbReference type="ARBA" id="ARBA00022737"/>
    </source>
</evidence>
<evidence type="ECO:0000256" key="5">
    <source>
        <dbReference type="SAM" id="Coils"/>
    </source>
</evidence>
<feature type="repeat" description="PPR" evidence="4">
    <location>
        <begin position="566"/>
        <end position="600"/>
    </location>
</feature>